<comment type="similarity">
    <text evidence="1">Belongs to the cytochrome P450 family.</text>
</comment>
<evidence type="ECO:0000256" key="3">
    <source>
        <dbReference type="ARBA" id="ARBA00022723"/>
    </source>
</evidence>
<keyword evidence="8" id="KW-1185">Reference proteome</keyword>
<evidence type="ECO:0000256" key="2">
    <source>
        <dbReference type="ARBA" id="ARBA00022617"/>
    </source>
</evidence>
<evidence type="ECO:0000256" key="1">
    <source>
        <dbReference type="ARBA" id="ARBA00010617"/>
    </source>
</evidence>
<keyword evidence="4" id="KW-0560">Oxidoreductase</keyword>
<accession>A0A6G6WCR2</accession>
<organism evidence="7 8">
    <name type="scientific">Nocardioides anomalus</name>
    <dbReference type="NCBI Taxonomy" id="2712223"/>
    <lineage>
        <taxon>Bacteria</taxon>
        <taxon>Bacillati</taxon>
        <taxon>Actinomycetota</taxon>
        <taxon>Actinomycetes</taxon>
        <taxon>Propionibacteriales</taxon>
        <taxon>Nocardioidaceae</taxon>
        <taxon>Nocardioides</taxon>
    </lineage>
</organism>
<dbReference type="InterPro" id="IPR036396">
    <property type="entry name" value="Cyt_P450_sf"/>
</dbReference>
<dbReference type="InterPro" id="IPR002397">
    <property type="entry name" value="Cyt_P450_B"/>
</dbReference>
<evidence type="ECO:0000256" key="6">
    <source>
        <dbReference type="ARBA" id="ARBA00023033"/>
    </source>
</evidence>
<dbReference type="GO" id="GO:0006707">
    <property type="term" value="P:cholesterol catabolic process"/>
    <property type="evidence" value="ECO:0007669"/>
    <property type="project" value="TreeGrafter"/>
</dbReference>
<evidence type="ECO:0000313" key="8">
    <source>
        <dbReference type="Proteomes" id="UP000502996"/>
    </source>
</evidence>
<dbReference type="GO" id="GO:0020037">
    <property type="term" value="F:heme binding"/>
    <property type="evidence" value="ECO:0007669"/>
    <property type="project" value="InterPro"/>
</dbReference>
<dbReference type="PANTHER" id="PTHR46696:SF4">
    <property type="entry name" value="BIOTIN BIOSYNTHESIS CYTOCHROME P450"/>
    <property type="match status" value="1"/>
</dbReference>
<dbReference type="GO" id="GO:0036199">
    <property type="term" value="F:cholest-4-en-3-one 26-monooxygenase activity"/>
    <property type="evidence" value="ECO:0007669"/>
    <property type="project" value="TreeGrafter"/>
</dbReference>
<name>A0A6G6WCR2_9ACTN</name>
<dbReference type="GO" id="GO:0008395">
    <property type="term" value="F:steroid hydroxylase activity"/>
    <property type="evidence" value="ECO:0007669"/>
    <property type="project" value="TreeGrafter"/>
</dbReference>
<dbReference type="AlphaFoldDB" id="A0A6G6WCR2"/>
<dbReference type="Gene3D" id="1.10.630.10">
    <property type="entry name" value="Cytochrome P450"/>
    <property type="match status" value="1"/>
</dbReference>
<keyword evidence="2" id="KW-0349">Heme</keyword>
<evidence type="ECO:0000256" key="5">
    <source>
        <dbReference type="ARBA" id="ARBA00023004"/>
    </source>
</evidence>
<dbReference type="KEGG" id="nano:G5V58_09920"/>
<proteinExistence type="inferred from homology"/>
<dbReference type="CDD" id="cd11033">
    <property type="entry name" value="CYP142-like"/>
    <property type="match status" value="1"/>
</dbReference>
<dbReference type="InterPro" id="IPR001128">
    <property type="entry name" value="Cyt_P450"/>
</dbReference>
<gene>
    <name evidence="7" type="ORF">G5V58_09920</name>
</gene>
<keyword evidence="6" id="KW-0503">Monooxygenase</keyword>
<evidence type="ECO:0000313" key="7">
    <source>
        <dbReference type="EMBL" id="QIG43032.1"/>
    </source>
</evidence>
<sequence length="414" mass="46425">MSATESSVLPEGYDPTDPDVIWESVPHERFQELRRQAPVHWIEQPQSSRDGMLGGTGYWAVSTHADVSAVSKDSKNFSSAENGAIIRFQEGMLREMVELQRVMLLNQDPPEHTNTRRIISRGFTPRSIGALEQIMTERAHQIVQDAVRRGSGDFVTEVAAELPLQAIADLLGVPQEDRAKLFDWSNQMLANEDPDYQGEPDLAAAEILGYAMTMAAARREEPRDDLVTKLINADKDGRGLTDDEFGYFFIILTVAGNETTRNAITHGMHHFLANPDQWRLWVDERPETMVDEVIRVATPVNVFQRTALHDVRVGDVEVRQGQRVGLFYGSANYDEDVFADPYRFDITRSPNPHLAFGGHGAHYCIGANLARQEVRLIFTALADHAPGITQLAEPRRLRHGWINGIKELQVSYAG</sequence>
<keyword evidence="5" id="KW-0408">Iron</keyword>
<dbReference type="PRINTS" id="PR00359">
    <property type="entry name" value="BP450"/>
</dbReference>
<dbReference type="GO" id="GO:0005506">
    <property type="term" value="F:iron ion binding"/>
    <property type="evidence" value="ECO:0007669"/>
    <property type="project" value="InterPro"/>
</dbReference>
<dbReference type="PANTHER" id="PTHR46696">
    <property type="entry name" value="P450, PUTATIVE (EUROFUNG)-RELATED"/>
    <property type="match status" value="1"/>
</dbReference>
<dbReference type="EMBL" id="CP049257">
    <property type="protein sequence ID" value="QIG43032.1"/>
    <property type="molecule type" value="Genomic_DNA"/>
</dbReference>
<keyword evidence="3" id="KW-0479">Metal-binding</keyword>
<evidence type="ECO:0000256" key="4">
    <source>
        <dbReference type="ARBA" id="ARBA00023002"/>
    </source>
</evidence>
<dbReference type="Proteomes" id="UP000502996">
    <property type="component" value="Chromosome"/>
</dbReference>
<reference evidence="7 8" key="1">
    <citation type="submission" date="2020-02" db="EMBL/GenBank/DDBJ databases">
        <title>Full genome sequence of Nocardioides sp. R-3366.</title>
        <authorList>
            <person name="Im W.-T."/>
        </authorList>
    </citation>
    <scope>NUCLEOTIDE SEQUENCE [LARGE SCALE GENOMIC DNA]</scope>
    <source>
        <strain evidence="7 8">R-3366</strain>
    </source>
</reference>
<dbReference type="SUPFAM" id="SSF48264">
    <property type="entry name" value="Cytochrome P450"/>
    <property type="match status" value="1"/>
</dbReference>
<dbReference type="RefSeq" id="WP_165231750.1">
    <property type="nucleotide sequence ID" value="NZ_CP049257.1"/>
</dbReference>
<dbReference type="Pfam" id="PF00067">
    <property type="entry name" value="p450"/>
    <property type="match status" value="1"/>
</dbReference>
<protein>
    <submittedName>
        <fullName evidence="7">Cytochrome P450</fullName>
    </submittedName>
</protein>
<dbReference type="FunFam" id="1.10.630.10:FF:000018">
    <property type="entry name" value="Cytochrome P450 monooxygenase"/>
    <property type="match status" value="1"/>
</dbReference>